<dbReference type="Proteomes" id="UP000254978">
    <property type="component" value="Unassembled WGS sequence"/>
</dbReference>
<dbReference type="OrthoDB" id="7014098at2"/>
<dbReference type="EMBL" id="UGQT01000001">
    <property type="protein sequence ID" value="STZ60648.1"/>
    <property type="molecule type" value="Genomic_DNA"/>
</dbReference>
<dbReference type="AlphaFoldDB" id="A0A378TIK8"/>
<reference evidence="2 3" key="1">
    <citation type="submission" date="2018-06" db="EMBL/GenBank/DDBJ databases">
        <authorList>
            <consortium name="Pathogen Informatics"/>
            <person name="Doyle S."/>
        </authorList>
    </citation>
    <scope>NUCLEOTIDE SEQUENCE [LARGE SCALE GENOMIC DNA]</scope>
    <source>
        <strain evidence="2 3">NCTC10821</strain>
    </source>
</reference>
<sequence length="91" mass="9848">MKSTVCAAIRAMPSYVKMLVFWMLFGTSILLAMAPPLYLAGSGISTLVLGIPFSVAYWLVDALLATGAVWLLWIVENIRDEVGEEPSEAGL</sequence>
<proteinExistence type="predicted"/>
<dbReference type="RefSeq" id="WP_147289374.1">
    <property type="nucleotide sequence ID" value="NZ_AP022600.1"/>
</dbReference>
<evidence type="ECO:0000256" key="1">
    <source>
        <dbReference type="SAM" id="Phobius"/>
    </source>
</evidence>
<name>A0A378TIK8_9MYCO</name>
<keyword evidence="1" id="KW-0472">Membrane</keyword>
<feature type="transmembrane region" description="Helical" evidence="1">
    <location>
        <begin position="55"/>
        <end position="75"/>
    </location>
</feature>
<evidence type="ECO:0000313" key="3">
    <source>
        <dbReference type="Proteomes" id="UP000254978"/>
    </source>
</evidence>
<accession>A0A378TIK8</accession>
<evidence type="ECO:0008006" key="4">
    <source>
        <dbReference type="Google" id="ProtNLM"/>
    </source>
</evidence>
<keyword evidence="1" id="KW-0812">Transmembrane</keyword>
<keyword evidence="1" id="KW-1133">Transmembrane helix</keyword>
<organism evidence="2 3">
    <name type="scientific">Mycolicibacterium tokaiense</name>
    <dbReference type="NCBI Taxonomy" id="39695"/>
    <lineage>
        <taxon>Bacteria</taxon>
        <taxon>Bacillati</taxon>
        <taxon>Actinomycetota</taxon>
        <taxon>Actinomycetes</taxon>
        <taxon>Mycobacteriales</taxon>
        <taxon>Mycobacteriaceae</taxon>
        <taxon>Mycolicibacterium</taxon>
    </lineage>
</organism>
<keyword evidence="3" id="KW-1185">Reference proteome</keyword>
<protein>
    <recommendedName>
        <fullName evidence="4">Transmembrane protein</fullName>
    </recommendedName>
</protein>
<gene>
    <name evidence="2" type="ORF">NCTC10821_04191</name>
</gene>
<evidence type="ECO:0000313" key="2">
    <source>
        <dbReference type="EMBL" id="STZ60648.1"/>
    </source>
</evidence>